<feature type="compositionally biased region" description="Low complexity" evidence="1">
    <location>
        <begin position="58"/>
        <end position="71"/>
    </location>
</feature>
<keyword evidence="2" id="KW-0732">Signal</keyword>
<protein>
    <submittedName>
        <fullName evidence="5">Apple domain-containing protein</fullName>
    </submittedName>
</protein>
<evidence type="ECO:0000256" key="2">
    <source>
        <dbReference type="SAM" id="SignalP"/>
    </source>
</evidence>
<feature type="compositionally biased region" description="Gly residues" evidence="1">
    <location>
        <begin position="38"/>
        <end position="57"/>
    </location>
</feature>
<dbReference type="Proteomes" id="UP000887566">
    <property type="component" value="Unplaced"/>
</dbReference>
<proteinExistence type="predicted"/>
<sequence length="334" mass="34207">MNLRLLSLCLMVSFLLKTASGQGSTGGPSGSSGEPMGSSGGPEGSTGGPEGSTGGPEGSTEGPEGSTEGPEGSTGGSTDGGPIATTPLATPEATVTTTSPGTIIHSSSSGVTHGTPPPVTHGTPPPVTHGTPPPVTPPTPPPVTPPTPPTVKPTLPPAGEACTVPKVDPRSKMSNFGETLVVPNVTDCLPVCKSNTKFECQAYIWKGPGAGCILYGKIEHGATKLSNSPWTLVDLKCASSNLPESALTCDWNKKKDGLDPTTLTVPKKHRNALNANECRTFCEMKMLPGCGSYGFNSNSKVGDNNCFLLPSTLIEAEINLAQPGSYEIYKYECT</sequence>
<dbReference type="AlphaFoldDB" id="A0A914WKY5"/>
<dbReference type="InterPro" id="IPR003609">
    <property type="entry name" value="Pan_app"/>
</dbReference>
<evidence type="ECO:0000313" key="5">
    <source>
        <dbReference type="WBParaSite" id="PSAMB.scaffold4441size14593.g24286.t1"/>
    </source>
</evidence>
<feature type="domain" description="Apple" evidence="3">
    <location>
        <begin position="249"/>
        <end position="333"/>
    </location>
</feature>
<evidence type="ECO:0000313" key="4">
    <source>
        <dbReference type="Proteomes" id="UP000887566"/>
    </source>
</evidence>
<dbReference type="PROSITE" id="PS50948">
    <property type="entry name" value="PAN"/>
    <property type="match status" value="1"/>
</dbReference>
<reference evidence="5" key="1">
    <citation type="submission" date="2022-11" db="UniProtKB">
        <authorList>
            <consortium name="WormBaseParasite"/>
        </authorList>
    </citation>
    <scope>IDENTIFICATION</scope>
</reference>
<dbReference type="WBParaSite" id="PSAMB.scaffold4441size14593.g24286.t1">
    <property type="protein sequence ID" value="PSAMB.scaffold4441size14593.g24286.t1"/>
    <property type="gene ID" value="PSAMB.scaffold4441size14593.g24286"/>
</dbReference>
<evidence type="ECO:0000256" key="1">
    <source>
        <dbReference type="SAM" id="MobiDB-lite"/>
    </source>
</evidence>
<accession>A0A914WKY5</accession>
<feature type="signal peptide" evidence="2">
    <location>
        <begin position="1"/>
        <end position="21"/>
    </location>
</feature>
<feature type="compositionally biased region" description="Pro residues" evidence="1">
    <location>
        <begin position="115"/>
        <end position="152"/>
    </location>
</feature>
<name>A0A914WKY5_9BILA</name>
<feature type="region of interest" description="Disordered" evidence="1">
    <location>
        <begin position="20"/>
        <end position="152"/>
    </location>
</feature>
<evidence type="ECO:0000259" key="3">
    <source>
        <dbReference type="PROSITE" id="PS50948"/>
    </source>
</evidence>
<organism evidence="4 5">
    <name type="scientific">Plectus sambesii</name>
    <dbReference type="NCBI Taxonomy" id="2011161"/>
    <lineage>
        <taxon>Eukaryota</taxon>
        <taxon>Metazoa</taxon>
        <taxon>Ecdysozoa</taxon>
        <taxon>Nematoda</taxon>
        <taxon>Chromadorea</taxon>
        <taxon>Plectida</taxon>
        <taxon>Plectina</taxon>
        <taxon>Plectoidea</taxon>
        <taxon>Plectidae</taxon>
        <taxon>Plectus</taxon>
    </lineage>
</organism>
<feature type="compositionally biased region" description="Polar residues" evidence="1">
    <location>
        <begin position="93"/>
        <end position="110"/>
    </location>
</feature>
<feature type="chain" id="PRO_5036872519" evidence="2">
    <location>
        <begin position="22"/>
        <end position="334"/>
    </location>
</feature>
<keyword evidence="4" id="KW-1185">Reference proteome</keyword>